<organism evidence="3 4">
    <name type="scientific">Leucocoprinus birnbaumii</name>
    <dbReference type="NCBI Taxonomy" id="56174"/>
    <lineage>
        <taxon>Eukaryota</taxon>
        <taxon>Fungi</taxon>
        <taxon>Dikarya</taxon>
        <taxon>Basidiomycota</taxon>
        <taxon>Agaricomycotina</taxon>
        <taxon>Agaricomycetes</taxon>
        <taxon>Agaricomycetidae</taxon>
        <taxon>Agaricales</taxon>
        <taxon>Agaricineae</taxon>
        <taxon>Agaricaceae</taxon>
        <taxon>Leucocoprinus</taxon>
    </lineage>
</organism>
<protein>
    <recommendedName>
        <fullName evidence="2">Nephrocystin 3-like N-terminal domain-containing protein</fullName>
    </recommendedName>
</protein>
<feature type="domain" description="Nephrocystin 3-like N-terminal" evidence="2">
    <location>
        <begin position="69"/>
        <end position="229"/>
    </location>
</feature>
<evidence type="ECO:0000259" key="2">
    <source>
        <dbReference type="Pfam" id="PF24883"/>
    </source>
</evidence>
<dbReference type="AlphaFoldDB" id="A0AAD5VSF3"/>
<keyword evidence="4" id="KW-1185">Reference proteome</keyword>
<dbReference type="InterPro" id="IPR056884">
    <property type="entry name" value="NPHP3-like_N"/>
</dbReference>
<keyword evidence="1" id="KW-0677">Repeat</keyword>
<sequence>MSFFSNAHDFQVHGSSFYSYSTKYELHGSASTGIDILLQASTPEATVDSQERYNRTCFPGTREQYISDITNWAAAPSSAASAPIYWMKGPAGVGKSAIAQTCAETLKSKGHLGASYFFTSKKYDNPARLFTTIAYQLTTILPEYRDLLDERVFRDKTIVEKSMSSQFHFLIAEPLEELRRLRKPIPRVSVIIDGLDECADESAQVEIIETIAYSIRTGSTPFRWAIFSREEPQITSTFTASNVRFYCHSVFLPVSREIDREIELYLRGGFQNILQRRNLLNLSSSWPTDCDIKRLVNAAAGLFAYPAIVMRFVDTHSLAGFQDTLQSVLASISVPCSQGLNPFYELDRLYYHILQCVPKEIFPSVQLFLAYMASIRNFGPGQHVAILWCHIIPAAIRALN</sequence>
<reference evidence="3" key="1">
    <citation type="submission" date="2022-07" db="EMBL/GenBank/DDBJ databases">
        <title>Genome Sequence of Leucocoprinus birnbaumii.</title>
        <authorList>
            <person name="Buettner E."/>
        </authorList>
    </citation>
    <scope>NUCLEOTIDE SEQUENCE</scope>
    <source>
        <strain evidence="3">VT141</strain>
    </source>
</reference>
<accession>A0AAD5VSF3</accession>
<evidence type="ECO:0000313" key="3">
    <source>
        <dbReference type="EMBL" id="KAJ3566440.1"/>
    </source>
</evidence>
<evidence type="ECO:0000313" key="4">
    <source>
        <dbReference type="Proteomes" id="UP001213000"/>
    </source>
</evidence>
<name>A0AAD5VSF3_9AGAR</name>
<dbReference type="SUPFAM" id="SSF52540">
    <property type="entry name" value="P-loop containing nucleoside triphosphate hydrolases"/>
    <property type="match status" value="1"/>
</dbReference>
<comment type="caution">
    <text evidence="3">The sequence shown here is derived from an EMBL/GenBank/DDBJ whole genome shotgun (WGS) entry which is preliminary data.</text>
</comment>
<proteinExistence type="predicted"/>
<dbReference type="InterPro" id="IPR027417">
    <property type="entry name" value="P-loop_NTPase"/>
</dbReference>
<dbReference type="Gene3D" id="3.40.50.300">
    <property type="entry name" value="P-loop containing nucleotide triphosphate hydrolases"/>
    <property type="match status" value="1"/>
</dbReference>
<dbReference type="PANTHER" id="PTHR10039">
    <property type="entry name" value="AMELOGENIN"/>
    <property type="match status" value="1"/>
</dbReference>
<dbReference type="EMBL" id="JANIEX010000487">
    <property type="protein sequence ID" value="KAJ3566440.1"/>
    <property type="molecule type" value="Genomic_DNA"/>
</dbReference>
<evidence type="ECO:0000256" key="1">
    <source>
        <dbReference type="ARBA" id="ARBA00022737"/>
    </source>
</evidence>
<dbReference type="PANTHER" id="PTHR10039:SF15">
    <property type="entry name" value="NACHT DOMAIN-CONTAINING PROTEIN"/>
    <property type="match status" value="1"/>
</dbReference>
<gene>
    <name evidence="3" type="ORF">NP233_g7006</name>
</gene>
<dbReference type="Proteomes" id="UP001213000">
    <property type="component" value="Unassembled WGS sequence"/>
</dbReference>
<dbReference type="Pfam" id="PF24883">
    <property type="entry name" value="NPHP3_N"/>
    <property type="match status" value="1"/>
</dbReference>